<feature type="transmembrane region" description="Helical" evidence="1">
    <location>
        <begin position="83"/>
        <end position="105"/>
    </location>
</feature>
<dbReference type="OrthoDB" id="176190at2"/>
<dbReference type="AlphaFoldDB" id="A0A1A3P855"/>
<protein>
    <recommendedName>
        <fullName evidence="4">Transmembrane protein</fullName>
    </recommendedName>
</protein>
<evidence type="ECO:0000256" key="1">
    <source>
        <dbReference type="SAM" id="Phobius"/>
    </source>
</evidence>
<reference evidence="2 3" key="1">
    <citation type="submission" date="2016-06" db="EMBL/GenBank/DDBJ databases">
        <authorList>
            <person name="Kjaerup R.B."/>
            <person name="Dalgaard T.S."/>
            <person name="Juul-Madsen H.R."/>
        </authorList>
    </citation>
    <scope>NUCLEOTIDE SEQUENCE [LARGE SCALE GENOMIC DNA]</scope>
    <source>
        <strain evidence="2 3">1165133.8</strain>
    </source>
</reference>
<keyword evidence="1" id="KW-0472">Membrane</keyword>
<feature type="transmembrane region" description="Helical" evidence="1">
    <location>
        <begin position="298"/>
        <end position="314"/>
    </location>
</feature>
<feature type="transmembrane region" description="Helical" evidence="1">
    <location>
        <begin position="268"/>
        <end position="286"/>
    </location>
</feature>
<accession>A0A1A3P855</accession>
<evidence type="ECO:0000313" key="2">
    <source>
        <dbReference type="EMBL" id="OBK29494.1"/>
    </source>
</evidence>
<dbReference type="Proteomes" id="UP000093928">
    <property type="component" value="Unassembled WGS sequence"/>
</dbReference>
<keyword evidence="1" id="KW-0812">Transmembrane</keyword>
<keyword evidence="1" id="KW-1133">Transmembrane helix</keyword>
<name>A0A1A3P855_MYCAS</name>
<comment type="caution">
    <text evidence="2">The sequence shown here is derived from an EMBL/GenBank/DDBJ whole genome shotgun (WGS) entry which is preliminary data.</text>
</comment>
<dbReference type="EMBL" id="LZLS01000051">
    <property type="protein sequence ID" value="OBK29494.1"/>
    <property type="molecule type" value="Genomic_DNA"/>
</dbReference>
<proteinExistence type="predicted"/>
<feature type="transmembrane region" description="Helical" evidence="1">
    <location>
        <begin position="112"/>
        <end position="132"/>
    </location>
</feature>
<feature type="transmembrane region" description="Helical" evidence="1">
    <location>
        <begin position="345"/>
        <end position="364"/>
    </location>
</feature>
<organism evidence="2 3">
    <name type="scientific">Mycobacterium asiaticum</name>
    <dbReference type="NCBI Taxonomy" id="1790"/>
    <lineage>
        <taxon>Bacteria</taxon>
        <taxon>Bacillati</taxon>
        <taxon>Actinomycetota</taxon>
        <taxon>Actinomycetes</taxon>
        <taxon>Mycobacteriales</taxon>
        <taxon>Mycobacteriaceae</taxon>
        <taxon>Mycobacterium</taxon>
    </lineage>
</organism>
<feature type="transmembrane region" description="Helical" evidence="1">
    <location>
        <begin position="195"/>
        <end position="213"/>
    </location>
</feature>
<feature type="transmembrane region" description="Helical" evidence="1">
    <location>
        <begin position="320"/>
        <end position="338"/>
    </location>
</feature>
<sequence>MRNWIATTTWGSARWQRGLVAIIVGLILWPQSSVEPGVGLDPSWQAGLAMARAQHLEWGRELVFTYGPLGFLRTSAYYAFDQALLAAACQVAIIAVLLAAIAAVLRLRLSPMAALIGASMTTGIVTFMSVGRGLSLTPGASMEMLYPELGVFAAFVWASLILLQRKPDPSKVFTTCLALGAAAGLELLIKFNCGFAVLAIALTTSVLLGWKAVGRHTATAAVFMASAFICWVVFAWQRPSDLLSWFQSSLAIASGYADGMSASPLPRWGLPAILLSIGWIAALCRMFVRRVAGVPRRYLALVGVTTMIAAKSALGRFEPWHVAILLSLIVVTLVITPWPRSHRRAAGFAAVAVIWVFALDLGPVPHVIGRVSFSLSAPIRAIDRLATFVIPGHFDNRIEAAKARQRALYAVPDRFIGTIGPGTVHIDPQEISVAWAYDLAWRPTMVFQTYQALTPTLDERNGDSLENGPQFVLSRLSPASPAIGLDGRLGVQESPRYSRALLCDFKVDGIEDRWALFSHTGPHCGSLTKLLEVPVKQDEVVRVPSPTAPHNAVLMAIDLDRHPNDVLFHGKLLPLGTFTLAVDGVKYRLIDKNAAEPFLISTPALVAGTNLEIHARTISVGRSVDINQPPLTARLRFYEMRVGP</sequence>
<feature type="transmembrane region" description="Helical" evidence="1">
    <location>
        <begin position="144"/>
        <end position="163"/>
    </location>
</feature>
<gene>
    <name evidence="2" type="ORF">A5634_18380</name>
</gene>
<feature type="transmembrane region" description="Helical" evidence="1">
    <location>
        <begin position="220"/>
        <end position="237"/>
    </location>
</feature>
<evidence type="ECO:0000313" key="3">
    <source>
        <dbReference type="Proteomes" id="UP000093928"/>
    </source>
</evidence>
<evidence type="ECO:0008006" key="4">
    <source>
        <dbReference type="Google" id="ProtNLM"/>
    </source>
</evidence>